<evidence type="ECO:0000313" key="5">
    <source>
        <dbReference type="EMBL" id="QBJ89734.1"/>
    </source>
</evidence>
<proteinExistence type="predicted"/>
<dbReference type="InterPro" id="IPR020103">
    <property type="entry name" value="PsdUridine_synth_cat_dom_sf"/>
</dbReference>
<dbReference type="AlphaFoldDB" id="A0A4P6TT72"/>
<dbReference type="InterPro" id="IPR050188">
    <property type="entry name" value="RluA_PseudoU_synthase"/>
</dbReference>
<gene>
    <name evidence="5" type="ORF">D0Z67_05040</name>
</gene>
<accession>A0A4P6TT72</accession>
<keyword evidence="6" id="KW-1185">Reference proteome</keyword>
<dbReference type="GeneID" id="300098293"/>
<evidence type="ECO:0000313" key="6">
    <source>
        <dbReference type="Proteomes" id="UP000292547"/>
    </source>
</evidence>
<dbReference type="SUPFAM" id="SSF55120">
    <property type="entry name" value="Pseudouridine synthase"/>
    <property type="match status" value="1"/>
</dbReference>
<protein>
    <recommendedName>
        <fullName evidence="2">RNA pseudouridylate synthase</fullName>
    </recommendedName>
    <alternativeName>
        <fullName evidence="3">RNA-uridine isomerase</fullName>
    </alternativeName>
</protein>
<evidence type="ECO:0000256" key="3">
    <source>
        <dbReference type="ARBA" id="ARBA00033164"/>
    </source>
</evidence>
<dbReference type="KEGG" id="sseo:D0Z67_05040"/>
<reference evidence="5 6" key="1">
    <citation type="submission" date="2018-08" db="EMBL/GenBank/DDBJ databases">
        <title>The complete genome sequence of Streptomyces seoulensis, a pioneer strain for nickel superoxide dismutase discovery.</title>
        <authorList>
            <person name="Shin J."/>
            <person name="Lee J.-S."/>
            <person name="Lee E.-J."/>
            <person name="Youn H.-D."/>
        </authorList>
    </citation>
    <scope>NUCLEOTIDE SEQUENCE [LARGE SCALE GENOMIC DNA]</scope>
    <source>
        <strain evidence="5 6">KCTC 9819</strain>
    </source>
</reference>
<name>A0A4P6TT72_STRSO</name>
<evidence type="ECO:0000259" key="4">
    <source>
        <dbReference type="Pfam" id="PF00849"/>
    </source>
</evidence>
<organism evidence="5 6">
    <name type="scientific">Streptomyces seoulensis</name>
    <dbReference type="NCBI Taxonomy" id="73044"/>
    <lineage>
        <taxon>Bacteria</taxon>
        <taxon>Bacillati</taxon>
        <taxon>Actinomycetota</taxon>
        <taxon>Actinomycetes</taxon>
        <taxon>Kitasatosporales</taxon>
        <taxon>Streptomycetaceae</taxon>
        <taxon>Streptomyces</taxon>
    </lineage>
</organism>
<dbReference type="RefSeq" id="WP_031180048.1">
    <property type="nucleotide sequence ID" value="NZ_CP032229.1"/>
</dbReference>
<sequence length="323" mass="35802">MRRRTQPPPAPLPQRRGVDPVRVRLPVNREDAGDGAWATVREHLVARMTGAGPGVVEAMFHAGAVVGADGLPVAPDAPYRPGMFVWFHRELPPEVPVPFPVEVVYRDEHIVVADKPHFLATTPRGSHVSETLLARLRHDLGLPELGAAHRLDRLTAGLVLFTVRPGERGAYQGLFRDRRVRKEYEAVAPYASELELPRTVRSRILKERGVLAAREIEGEPNAVTRVEIDGHRERDGLARYRLLPATGQTHQLRVHLNALGVPILGDPLYPEVTPATAPGDFRRPLQLLARRLEFTDPLTGARHSFVSGRTLQAWTAPEEWAGA</sequence>
<comment type="catalytic activity">
    <reaction evidence="1">
        <text>a uridine in RNA = a pseudouridine in RNA</text>
        <dbReference type="Rhea" id="RHEA:48348"/>
        <dbReference type="Rhea" id="RHEA-COMP:12068"/>
        <dbReference type="Rhea" id="RHEA-COMP:12069"/>
        <dbReference type="ChEBI" id="CHEBI:65314"/>
        <dbReference type="ChEBI" id="CHEBI:65315"/>
    </reaction>
</comment>
<dbReference type="OrthoDB" id="9807829at2"/>
<evidence type="ECO:0000256" key="2">
    <source>
        <dbReference type="ARBA" id="ARBA00031870"/>
    </source>
</evidence>
<dbReference type="GO" id="GO:0009982">
    <property type="term" value="F:pseudouridine synthase activity"/>
    <property type="evidence" value="ECO:0007669"/>
    <property type="project" value="InterPro"/>
</dbReference>
<dbReference type="Proteomes" id="UP000292547">
    <property type="component" value="Chromosome"/>
</dbReference>
<feature type="domain" description="Pseudouridine synthase RsuA/RluA-like" evidence="4">
    <location>
        <begin position="109"/>
        <end position="258"/>
    </location>
</feature>
<dbReference type="GO" id="GO:0000455">
    <property type="term" value="P:enzyme-directed rRNA pseudouridine synthesis"/>
    <property type="evidence" value="ECO:0007669"/>
    <property type="project" value="TreeGrafter"/>
</dbReference>
<dbReference type="STRING" id="73044.GCA_000725795_01231"/>
<dbReference type="Gene3D" id="3.30.2350.10">
    <property type="entry name" value="Pseudouridine synthase"/>
    <property type="match status" value="1"/>
</dbReference>
<evidence type="ECO:0000256" key="1">
    <source>
        <dbReference type="ARBA" id="ARBA00000073"/>
    </source>
</evidence>
<dbReference type="Pfam" id="PF00849">
    <property type="entry name" value="PseudoU_synth_2"/>
    <property type="match status" value="1"/>
</dbReference>
<dbReference type="PANTHER" id="PTHR21600">
    <property type="entry name" value="MITOCHONDRIAL RNA PSEUDOURIDINE SYNTHASE"/>
    <property type="match status" value="1"/>
</dbReference>
<dbReference type="PANTHER" id="PTHR21600:SF84">
    <property type="entry name" value="PSEUDOURIDINE SYNTHASE RSUA_RLUA-LIKE DOMAIN-CONTAINING PROTEIN"/>
    <property type="match status" value="1"/>
</dbReference>
<dbReference type="InterPro" id="IPR006145">
    <property type="entry name" value="PsdUridine_synth_RsuA/RluA"/>
</dbReference>
<dbReference type="EMBL" id="CP032229">
    <property type="protein sequence ID" value="QBJ89734.1"/>
    <property type="molecule type" value="Genomic_DNA"/>
</dbReference>
<dbReference type="GO" id="GO:0140098">
    <property type="term" value="F:catalytic activity, acting on RNA"/>
    <property type="evidence" value="ECO:0007669"/>
    <property type="project" value="UniProtKB-ARBA"/>
</dbReference>
<dbReference type="GO" id="GO:0003723">
    <property type="term" value="F:RNA binding"/>
    <property type="evidence" value="ECO:0007669"/>
    <property type="project" value="InterPro"/>
</dbReference>